<proteinExistence type="predicted"/>
<reference evidence="1 2" key="1">
    <citation type="journal article" date="2008" name="Nature">
        <title>The genome of Laccaria bicolor provides insights into mycorrhizal symbiosis.</title>
        <authorList>
            <person name="Martin F."/>
            <person name="Aerts A."/>
            <person name="Ahren D."/>
            <person name="Brun A."/>
            <person name="Danchin E.G.J."/>
            <person name="Duchaussoy F."/>
            <person name="Gibon J."/>
            <person name="Kohler A."/>
            <person name="Lindquist E."/>
            <person name="Pereda V."/>
            <person name="Salamov A."/>
            <person name="Shapiro H.J."/>
            <person name="Wuyts J."/>
            <person name="Blaudez D."/>
            <person name="Buee M."/>
            <person name="Brokstein P."/>
            <person name="Canbaeck B."/>
            <person name="Cohen D."/>
            <person name="Courty P.E."/>
            <person name="Coutinho P.M."/>
            <person name="Delaruelle C."/>
            <person name="Detter J.C."/>
            <person name="Deveau A."/>
            <person name="DiFazio S."/>
            <person name="Duplessis S."/>
            <person name="Fraissinet-Tachet L."/>
            <person name="Lucic E."/>
            <person name="Frey-Klett P."/>
            <person name="Fourrey C."/>
            <person name="Feussner I."/>
            <person name="Gay G."/>
            <person name="Grimwood J."/>
            <person name="Hoegger P.J."/>
            <person name="Jain P."/>
            <person name="Kilaru S."/>
            <person name="Labbe J."/>
            <person name="Lin Y.C."/>
            <person name="Legue V."/>
            <person name="Le Tacon F."/>
            <person name="Marmeisse R."/>
            <person name="Melayah D."/>
            <person name="Montanini B."/>
            <person name="Muratet M."/>
            <person name="Nehls U."/>
            <person name="Niculita-Hirzel H."/>
            <person name="Oudot-Le Secq M.P."/>
            <person name="Peter M."/>
            <person name="Quesneville H."/>
            <person name="Rajashekar B."/>
            <person name="Reich M."/>
            <person name="Rouhier N."/>
            <person name="Schmutz J."/>
            <person name="Yin T."/>
            <person name="Chalot M."/>
            <person name="Henrissat B."/>
            <person name="Kuees U."/>
            <person name="Lucas S."/>
            <person name="Van de Peer Y."/>
            <person name="Podila G.K."/>
            <person name="Polle A."/>
            <person name="Pukkila P.J."/>
            <person name="Richardson P.M."/>
            <person name="Rouze P."/>
            <person name="Sanders I.R."/>
            <person name="Stajich J.E."/>
            <person name="Tunlid A."/>
            <person name="Tuskan G."/>
            <person name="Grigoriev I.V."/>
        </authorList>
    </citation>
    <scope>NUCLEOTIDE SEQUENCE [LARGE SCALE GENOMIC DNA]</scope>
    <source>
        <strain evidence="2">S238N-H82 / ATCC MYA-4686</strain>
    </source>
</reference>
<dbReference type="Proteomes" id="UP000001194">
    <property type="component" value="Unassembled WGS sequence"/>
</dbReference>
<evidence type="ECO:0000313" key="2">
    <source>
        <dbReference type="Proteomes" id="UP000001194"/>
    </source>
</evidence>
<evidence type="ECO:0000313" key="1">
    <source>
        <dbReference type="EMBL" id="EDR13660.1"/>
    </source>
</evidence>
<dbReference type="KEGG" id="lbc:LACBIDRAFT_308887"/>
<gene>
    <name evidence="1" type="ORF">LACBIDRAFT_308887</name>
</gene>
<dbReference type="InParanoid" id="B0CV02"/>
<sequence length="75" mass="8966">MLAQNDKLAPKLETIISPWTHDFYKCYVSPTAFFFALVRLEKYCAPRTRTPRARKPHVDYYVAFLLIYLLMRMPH</sequence>
<keyword evidence="2" id="KW-1185">Reference proteome</keyword>
<dbReference type="RefSeq" id="XP_001876158.1">
    <property type="nucleotide sequence ID" value="XM_001876123.1"/>
</dbReference>
<accession>B0CV02</accession>
<organism evidence="2">
    <name type="scientific">Laccaria bicolor (strain S238N-H82 / ATCC MYA-4686)</name>
    <name type="common">Bicoloured deceiver</name>
    <name type="synonym">Laccaria laccata var. bicolor</name>
    <dbReference type="NCBI Taxonomy" id="486041"/>
    <lineage>
        <taxon>Eukaryota</taxon>
        <taxon>Fungi</taxon>
        <taxon>Dikarya</taxon>
        <taxon>Basidiomycota</taxon>
        <taxon>Agaricomycotina</taxon>
        <taxon>Agaricomycetes</taxon>
        <taxon>Agaricomycetidae</taxon>
        <taxon>Agaricales</taxon>
        <taxon>Agaricineae</taxon>
        <taxon>Hydnangiaceae</taxon>
        <taxon>Laccaria</taxon>
    </lineage>
</organism>
<name>B0CV02_LACBS</name>
<dbReference type="HOGENOM" id="CLU_199931_0_0_1"/>
<dbReference type="AlphaFoldDB" id="B0CV02"/>
<dbReference type="GeneID" id="6071503"/>
<dbReference type="EMBL" id="DS547093">
    <property type="protein sequence ID" value="EDR13660.1"/>
    <property type="molecule type" value="Genomic_DNA"/>
</dbReference>
<protein>
    <submittedName>
        <fullName evidence="1">Predicted protein</fullName>
    </submittedName>
</protein>